<dbReference type="EMBL" id="JABFDB010000027">
    <property type="protein sequence ID" value="NYZ23396.1"/>
    <property type="molecule type" value="Genomic_DNA"/>
</dbReference>
<gene>
    <name evidence="1" type="ORF">HND93_27160</name>
</gene>
<accession>A0ABX2TGE0</accession>
<reference evidence="1 2" key="1">
    <citation type="submission" date="2020-05" db="EMBL/GenBank/DDBJ databases">
        <title>Azospirillum oleiclasticum sp. nov, a nitrogen-fixing and heavy crude oil-emulsifying bacterium isolated from the crude oil of Yumen Oilfield.</title>
        <authorList>
            <person name="Wu D."/>
            <person name="Cai M."/>
            <person name="Zhang X."/>
        </authorList>
    </citation>
    <scope>NUCLEOTIDE SEQUENCE [LARGE SCALE GENOMIC DNA]</scope>
    <source>
        <strain evidence="1 2">ROY-1-1-2</strain>
    </source>
</reference>
<evidence type="ECO:0000313" key="2">
    <source>
        <dbReference type="Proteomes" id="UP000584642"/>
    </source>
</evidence>
<comment type="caution">
    <text evidence="1">The sequence shown here is derived from an EMBL/GenBank/DDBJ whole genome shotgun (WGS) entry which is preliminary data.</text>
</comment>
<dbReference type="Proteomes" id="UP000584642">
    <property type="component" value="Unassembled WGS sequence"/>
</dbReference>
<organism evidence="1 2">
    <name type="scientific">Azospirillum oleiclasticum</name>
    <dbReference type="NCBI Taxonomy" id="2735135"/>
    <lineage>
        <taxon>Bacteria</taxon>
        <taxon>Pseudomonadati</taxon>
        <taxon>Pseudomonadota</taxon>
        <taxon>Alphaproteobacteria</taxon>
        <taxon>Rhodospirillales</taxon>
        <taxon>Azospirillaceae</taxon>
        <taxon>Azospirillum</taxon>
    </lineage>
</organism>
<evidence type="ECO:0008006" key="3">
    <source>
        <dbReference type="Google" id="ProtNLM"/>
    </source>
</evidence>
<keyword evidence="2" id="KW-1185">Reference proteome</keyword>
<evidence type="ECO:0000313" key="1">
    <source>
        <dbReference type="EMBL" id="NYZ23396.1"/>
    </source>
</evidence>
<protein>
    <recommendedName>
        <fullName evidence="3">XRE family transcriptional regulator</fullName>
    </recommendedName>
</protein>
<dbReference type="RefSeq" id="WP_180285173.1">
    <property type="nucleotide sequence ID" value="NZ_JABFDB010000027.1"/>
</dbReference>
<proteinExistence type="predicted"/>
<sequence length="105" mass="11421">MGTIERDDPVADPLLAPLSSAELRALRRRMTMEAGEALGLFTGDGVEIASRLPARLVEAAKQRSGIDDLTELLEYALACIATEDDFGERLLAREGSVSRDLDLDF</sequence>
<name>A0ABX2TGE0_9PROT</name>